<dbReference type="SUPFAM" id="SSF51556">
    <property type="entry name" value="Metallo-dependent hydrolases"/>
    <property type="match status" value="1"/>
</dbReference>
<dbReference type="InterPro" id="IPR001130">
    <property type="entry name" value="TatD-like"/>
</dbReference>
<dbReference type="OrthoDB" id="664222at2"/>
<dbReference type="Proteomes" id="UP000292424">
    <property type="component" value="Chromosome"/>
</dbReference>
<dbReference type="PANTHER" id="PTHR46124">
    <property type="entry name" value="D-AMINOACYL-TRNA DEACYLASE"/>
    <property type="match status" value="1"/>
</dbReference>
<evidence type="ECO:0000313" key="1">
    <source>
        <dbReference type="EMBL" id="QES87928.1"/>
    </source>
</evidence>
<protein>
    <submittedName>
        <fullName evidence="1">TatD family deoxyribonuclease</fullName>
    </submittedName>
</protein>
<reference evidence="1 2" key="1">
    <citation type="submission" date="2019-09" db="EMBL/GenBank/DDBJ databases">
        <title>Complete genome sequence of Arachidicoccus sp. B3-10 isolated from apple orchard soil.</title>
        <authorList>
            <person name="Kim H.S."/>
            <person name="Han K.-I."/>
            <person name="Suh M.K."/>
            <person name="Lee K.C."/>
            <person name="Eom M.K."/>
            <person name="Kim J.-S."/>
            <person name="Kang S.W."/>
            <person name="Sin Y."/>
            <person name="Lee J.-S."/>
        </authorList>
    </citation>
    <scope>NUCLEOTIDE SEQUENCE [LARGE SCALE GENOMIC DNA]</scope>
    <source>
        <strain evidence="1 2">B3-10</strain>
    </source>
</reference>
<dbReference type="GO" id="GO:0016788">
    <property type="term" value="F:hydrolase activity, acting on ester bonds"/>
    <property type="evidence" value="ECO:0007669"/>
    <property type="project" value="InterPro"/>
</dbReference>
<accession>A0A5P2FZU0</accession>
<gene>
    <name evidence="1" type="ORF">E0W69_004365</name>
</gene>
<dbReference type="PANTHER" id="PTHR46124:SF3">
    <property type="entry name" value="HYDROLASE"/>
    <property type="match status" value="1"/>
</dbReference>
<dbReference type="KEGG" id="arac:E0W69_004365"/>
<dbReference type="RefSeq" id="WP_131328815.1">
    <property type="nucleotide sequence ID" value="NZ_CP044016.1"/>
</dbReference>
<sequence>MKYYDCHTYLDMQIEDVVAIRNVQISEDSALGKYQSIGIHPWNVQADFETELAILEEKITSDAIIAVGECGLDRLHFETFELQKKVFQQQITFANKYQKPLIVHCVKAFSECLQLLSLAKVPVIIHGVNNKWDSIAAFVDRGYFLSFGAAILKVNSISRKILPQIPIHQLLLETDDTDISIQSIYQTAASLLTIDSEAFNLQIESNFHKIFQI</sequence>
<dbReference type="InterPro" id="IPR032466">
    <property type="entry name" value="Metal_Hydrolase"/>
</dbReference>
<dbReference type="EMBL" id="CP044016">
    <property type="protein sequence ID" value="QES87928.1"/>
    <property type="molecule type" value="Genomic_DNA"/>
</dbReference>
<dbReference type="Pfam" id="PF01026">
    <property type="entry name" value="TatD_DNase"/>
    <property type="match status" value="1"/>
</dbReference>
<name>A0A5P2FZU0_9BACT</name>
<keyword evidence="2" id="KW-1185">Reference proteome</keyword>
<dbReference type="GO" id="GO:0005829">
    <property type="term" value="C:cytosol"/>
    <property type="evidence" value="ECO:0007669"/>
    <property type="project" value="TreeGrafter"/>
</dbReference>
<evidence type="ECO:0000313" key="2">
    <source>
        <dbReference type="Proteomes" id="UP000292424"/>
    </source>
</evidence>
<proteinExistence type="predicted"/>
<organism evidence="1 2">
    <name type="scientific">Rhizosphaericola mali</name>
    <dbReference type="NCBI Taxonomy" id="2545455"/>
    <lineage>
        <taxon>Bacteria</taxon>
        <taxon>Pseudomonadati</taxon>
        <taxon>Bacteroidota</taxon>
        <taxon>Chitinophagia</taxon>
        <taxon>Chitinophagales</taxon>
        <taxon>Chitinophagaceae</taxon>
        <taxon>Rhizosphaericola</taxon>
    </lineage>
</organism>
<dbReference type="Gene3D" id="3.20.20.140">
    <property type="entry name" value="Metal-dependent hydrolases"/>
    <property type="match status" value="1"/>
</dbReference>
<dbReference type="AlphaFoldDB" id="A0A5P2FZU0"/>